<keyword evidence="15 19" id="KW-0234">DNA repair</keyword>
<keyword evidence="10 19" id="KW-0347">Helicase</keyword>
<evidence type="ECO:0000256" key="9">
    <source>
        <dbReference type="ARBA" id="ARBA00022801"/>
    </source>
</evidence>
<dbReference type="InterPro" id="IPR047187">
    <property type="entry name" value="SF1_C_Upf1"/>
</dbReference>
<dbReference type="CDD" id="cd18808">
    <property type="entry name" value="SF1_C_Upf1"/>
    <property type="match status" value="1"/>
</dbReference>
<dbReference type="EnsemblMetazoa" id="AALFPA23_018009.R26427">
    <property type="protein sequence ID" value="AALFPA23_018009.P26427"/>
    <property type="gene ID" value="AALFPA23_018009"/>
</dbReference>
<organism evidence="23 24">
    <name type="scientific">Aedes albopictus</name>
    <name type="common">Asian tiger mosquito</name>
    <name type="synonym">Stegomyia albopicta</name>
    <dbReference type="NCBI Taxonomy" id="7160"/>
    <lineage>
        <taxon>Eukaryota</taxon>
        <taxon>Metazoa</taxon>
        <taxon>Ecdysozoa</taxon>
        <taxon>Arthropoda</taxon>
        <taxon>Hexapoda</taxon>
        <taxon>Insecta</taxon>
        <taxon>Pterygota</taxon>
        <taxon>Neoptera</taxon>
        <taxon>Endopterygota</taxon>
        <taxon>Diptera</taxon>
        <taxon>Nematocera</taxon>
        <taxon>Culicoidea</taxon>
        <taxon>Culicidae</taxon>
        <taxon>Culicinae</taxon>
        <taxon>Aedini</taxon>
        <taxon>Aedes</taxon>
        <taxon>Stegomyia</taxon>
    </lineage>
</organism>
<dbReference type="InterPro" id="IPR041679">
    <property type="entry name" value="DNA2/NAM7-like_C"/>
</dbReference>
<keyword evidence="13 19" id="KW-0411">Iron-sulfur</keyword>
<comment type="cofactor">
    <cofactor evidence="1">
        <name>[4Fe-4S] cluster</name>
        <dbReference type="ChEBI" id="CHEBI:49883"/>
    </cofactor>
</comment>
<dbReference type="InterPro" id="IPR026851">
    <property type="entry name" value="Dna2/JHS1_DEXXQ-box"/>
</dbReference>
<dbReference type="Proteomes" id="UP000069940">
    <property type="component" value="Unassembled WGS sequence"/>
</dbReference>
<keyword evidence="4 19" id="KW-0235">DNA replication</keyword>
<keyword evidence="14 19" id="KW-0238">DNA-binding</keyword>
<evidence type="ECO:0000256" key="4">
    <source>
        <dbReference type="ARBA" id="ARBA00022705"/>
    </source>
</evidence>
<dbReference type="InterPro" id="IPR045055">
    <property type="entry name" value="DNA2/NAM7-like"/>
</dbReference>
<sequence length="1142" mass="127981">MDKQTVQKRNFNNLELEDSDVENVSAVSNSQPVAKKVCLQKSGQAGIDEVLNGMDELDDDLDGFFNDDDNFDLNLIALEEAEKFTLDLTNWKRCKIVSLLNDAGSVTLVVEDKAAKTKAKCVLEPPWTSVPLTEGGTVSLKALFDRSTNCYRVNAQEGMIVTDPDYLVSGTTVVGALYCHRRGVLQERFRGVDTDSKLMTVGTIVHELLQKTLGNKITDMAGIVAAGQELLKSEDMAHVLYACKMSRIEAAKEIEPFYPKIHDFIRNHVHLNDQKTSSSKPKSDIEIFTVEDIEENIWCHQLGLKGKIDVTVTAKCSGDSHVHLMPLELKTGRASFSAEHKGQVVLYEMMMNIVGHHVDKGILLYLREGKCASVTGNRNMKRDLIMLRNEVAHYLSRGIPNTDSAQFDLAKDILPLPEPLNNQHVCSRCPYSVICTAYLRHEKREFPNGHAIKLIAEESLNHLSDRHIDYFIRWAGLIFLEDEEARKGFHIKHLWTKSAEVRHSMGRAAINLHLIGRAFKSDDTYFHTFSLDPDKNDSLVGSQSLNASHLSATDNLSAFFDTNEYLICSTNKRIAVASGRVVSVGKRQVTLSLERDLRKHYGEELFHLDKYESRTQITFNLTNVGVLLDNTERSDKLRRIIIDQEKPIFTRTVPAAISAEAKQILAKLNKHQKIAVLTAVGTKSYCLFKGLPGTGKTQTVIALIRLLLVMNKSILITSNTHSAVDNVLLRLLPYGIKFMRLGSTSRINPGLAEYSEKRLTENCSTPEELAAVYSSHQIVGVTCLGSDHPMLVQRTFDFCIVDEATQVFQSAVIRPLLSSERFVLIGDPDQLPPVIRSRKAKDLGADESLFFRLDAEQACCVLPTQYRMNKIITKLANDFSYKGNLLCATDEVAISSLKLPEPQILQQKHRLEKWLLRTTASQLELSVILINTLNTFNSSMNYNASLKQDAQGAGRESEEERKAIYENYCEAAIVFYIIMALVDCGIEGTSIGVIAPFRAQVDLLRNYLSMLKQLYGNKGEAGISKNLDIEINTVDQYQGKDKDIIIYSCTKSTNPNNADSNTNAPSEYEVLEDHRRLTVAITRAKKKLILVGDTQCLEKYTPFRNLFKCIPSAGKITLRDKCFGFDWGAVFNTLDSLHDCEE</sequence>
<keyword evidence="7 19" id="KW-0547">Nucleotide-binding</keyword>
<comment type="similarity">
    <text evidence="2 19">Belongs to the DNA2/NAM7 helicase family.</text>
</comment>
<evidence type="ECO:0000256" key="18">
    <source>
        <dbReference type="ARBA" id="ARBA00047995"/>
    </source>
</evidence>
<accession>A0ABM1ZFP5</accession>
<evidence type="ECO:0000256" key="6">
    <source>
        <dbReference type="ARBA" id="ARBA00022723"/>
    </source>
</evidence>
<keyword evidence="19" id="KW-0158">Chromosome</keyword>
<evidence type="ECO:0000256" key="16">
    <source>
        <dbReference type="ARBA" id="ARBA00023242"/>
    </source>
</evidence>
<keyword evidence="12 19" id="KW-0408">Iron</keyword>
<evidence type="ECO:0000313" key="23">
    <source>
        <dbReference type="EnsemblMetazoa" id="AALFPA23_018009.P26427"/>
    </source>
</evidence>
<dbReference type="InterPro" id="IPR027417">
    <property type="entry name" value="P-loop_NTPase"/>
</dbReference>
<evidence type="ECO:0000259" key="20">
    <source>
        <dbReference type="Pfam" id="PF08696"/>
    </source>
</evidence>
<feature type="domain" description="DNA2/NAM7 helicase helicase" evidence="21">
    <location>
        <begin position="667"/>
        <end position="763"/>
    </location>
</feature>
<keyword evidence="5 19" id="KW-0540">Nuclease</keyword>
<dbReference type="EC" id="3.6.4.12" evidence="19"/>
<protein>
    <recommendedName>
        <fullName evidence="19">DNA replication ATP-dependent helicase/nuclease</fullName>
        <ecNumber evidence="19">3.1.-.-</ecNumber>
        <ecNumber evidence="19">3.6.4.12</ecNumber>
    </recommendedName>
</protein>
<evidence type="ECO:0000259" key="22">
    <source>
        <dbReference type="Pfam" id="PF13087"/>
    </source>
</evidence>
<keyword evidence="6 19" id="KW-0479">Metal-binding</keyword>
<dbReference type="Gene3D" id="3.90.320.10">
    <property type="match status" value="1"/>
</dbReference>
<dbReference type="GeneID" id="134291430"/>
<dbReference type="InterPro" id="IPR041677">
    <property type="entry name" value="DNA2/NAM7_AAA_11"/>
</dbReference>
<comment type="function">
    <text evidence="19">Key enzyme involved in DNA replication and DNA repair. Involved in Okazaki fragments processing by cleaving long flaps that escape FEN1: flaps that are longer than 27 nucleotides are coated by replication protein A complex (RPA), leading to recruit DNA2 which cleaves the flap until it is too short to bind RPA and becomes a substrate for FEN1. Also involved in 5'-end resection of DNA during double-strand break (DSB) repair by mediating the cleavage of 5'-ssDNA.</text>
</comment>
<evidence type="ECO:0000256" key="14">
    <source>
        <dbReference type="ARBA" id="ARBA00023125"/>
    </source>
</evidence>
<comment type="subcellular location">
    <subcellularLocation>
        <location evidence="19">Nucleus</location>
    </subcellularLocation>
    <subcellularLocation>
        <location evidence="19">Chromosome</location>
    </subcellularLocation>
</comment>
<dbReference type="SUPFAM" id="SSF52540">
    <property type="entry name" value="P-loop containing nucleoside triphosphate hydrolases"/>
    <property type="match status" value="1"/>
</dbReference>
<dbReference type="Pfam" id="PF13086">
    <property type="entry name" value="AAA_11"/>
    <property type="match status" value="2"/>
</dbReference>
<keyword evidence="8 19" id="KW-0227">DNA damage</keyword>
<keyword evidence="17 19" id="KW-0511">Multifunctional enzyme</keyword>
<evidence type="ECO:0000313" key="24">
    <source>
        <dbReference type="Proteomes" id="UP000069940"/>
    </source>
</evidence>
<feature type="domain" description="DNA replication factor Dna2 N-terminal" evidence="20">
    <location>
        <begin position="114"/>
        <end position="313"/>
    </location>
</feature>
<evidence type="ECO:0000256" key="12">
    <source>
        <dbReference type="ARBA" id="ARBA00023004"/>
    </source>
</evidence>
<name>A0ABM1ZFP5_AEDAL</name>
<proteinExistence type="inferred from homology"/>
<evidence type="ECO:0000256" key="15">
    <source>
        <dbReference type="ARBA" id="ARBA00023204"/>
    </source>
</evidence>
<evidence type="ECO:0000256" key="13">
    <source>
        <dbReference type="ARBA" id="ARBA00023014"/>
    </source>
</evidence>
<dbReference type="CDD" id="cd18041">
    <property type="entry name" value="DEXXQc_DNA2"/>
    <property type="match status" value="1"/>
</dbReference>
<dbReference type="Gene3D" id="3.40.50.300">
    <property type="entry name" value="P-loop containing nucleotide triphosphate hydrolases"/>
    <property type="match status" value="3"/>
</dbReference>
<dbReference type="InterPro" id="IPR011604">
    <property type="entry name" value="PDDEXK-like_dom_sf"/>
</dbReference>
<evidence type="ECO:0000256" key="7">
    <source>
        <dbReference type="ARBA" id="ARBA00022741"/>
    </source>
</evidence>
<dbReference type="Pfam" id="PF13087">
    <property type="entry name" value="AAA_12"/>
    <property type="match status" value="1"/>
</dbReference>
<keyword evidence="16 19" id="KW-0539">Nucleus</keyword>
<dbReference type="CDD" id="cd22318">
    <property type="entry name" value="DNA2_N-like"/>
    <property type="match status" value="1"/>
</dbReference>
<comment type="catalytic activity">
    <reaction evidence="18 19">
        <text>ATP + H2O = ADP + phosphate + H(+)</text>
        <dbReference type="Rhea" id="RHEA:13065"/>
        <dbReference type="ChEBI" id="CHEBI:15377"/>
        <dbReference type="ChEBI" id="CHEBI:15378"/>
        <dbReference type="ChEBI" id="CHEBI:30616"/>
        <dbReference type="ChEBI" id="CHEBI:43474"/>
        <dbReference type="ChEBI" id="CHEBI:456216"/>
        <dbReference type="EC" id="3.6.4.12"/>
    </reaction>
</comment>
<evidence type="ECO:0000256" key="10">
    <source>
        <dbReference type="ARBA" id="ARBA00022806"/>
    </source>
</evidence>
<evidence type="ECO:0000256" key="8">
    <source>
        <dbReference type="ARBA" id="ARBA00022763"/>
    </source>
</evidence>
<evidence type="ECO:0000256" key="3">
    <source>
        <dbReference type="ARBA" id="ARBA00022485"/>
    </source>
</evidence>
<evidence type="ECO:0000256" key="17">
    <source>
        <dbReference type="ARBA" id="ARBA00023268"/>
    </source>
</evidence>
<dbReference type="PANTHER" id="PTHR10887:SF433">
    <property type="entry name" value="DNA REPLICATION ATP-DEPENDENT HELICASE_NUCLEASE DNA2"/>
    <property type="match status" value="1"/>
</dbReference>
<evidence type="ECO:0000259" key="21">
    <source>
        <dbReference type="Pfam" id="PF13086"/>
    </source>
</evidence>
<keyword evidence="11 19" id="KW-0067">ATP-binding</keyword>
<dbReference type="PANTHER" id="PTHR10887">
    <property type="entry name" value="DNA2/NAM7 HELICASE FAMILY"/>
    <property type="match status" value="1"/>
</dbReference>
<keyword evidence="24" id="KW-1185">Reference proteome</keyword>
<evidence type="ECO:0000256" key="5">
    <source>
        <dbReference type="ARBA" id="ARBA00022722"/>
    </source>
</evidence>
<keyword evidence="3 19" id="KW-0004">4Fe-4S</keyword>
<dbReference type="Pfam" id="PF08696">
    <property type="entry name" value="Dna2"/>
    <property type="match status" value="1"/>
</dbReference>
<reference evidence="24" key="1">
    <citation type="journal article" date="2015" name="Proc. Natl. Acad. Sci. U.S.A.">
        <title>Genome sequence of the Asian Tiger mosquito, Aedes albopictus, reveals insights into its biology, genetics, and evolution.</title>
        <authorList>
            <person name="Chen X.G."/>
            <person name="Jiang X."/>
            <person name="Gu J."/>
            <person name="Xu M."/>
            <person name="Wu Y."/>
            <person name="Deng Y."/>
            <person name="Zhang C."/>
            <person name="Bonizzoni M."/>
            <person name="Dermauw W."/>
            <person name="Vontas J."/>
            <person name="Armbruster P."/>
            <person name="Huang X."/>
            <person name="Yang Y."/>
            <person name="Zhang H."/>
            <person name="He W."/>
            <person name="Peng H."/>
            <person name="Liu Y."/>
            <person name="Wu K."/>
            <person name="Chen J."/>
            <person name="Lirakis M."/>
            <person name="Topalis P."/>
            <person name="Van Leeuwen T."/>
            <person name="Hall A.B."/>
            <person name="Jiang X."/>
            <person name="Thorpe C."/>
            <person name="Mueller R.L."/>
            <person name="Sun C."/>
            <person name="Waterhouse R.M."/>
            <person name="Yan G."/>
            <person name="Tu Z.J."/>
            <person name="Fang X."/>
            <person name="James A.A."/>
        </authorList>
    </citation>
    <scope>NUCLEOTIDE SEQUENCE [LARGE SCALE GENOMIC DNA]</scope>
    <source>
        <strain evidence="24">Foshan</strain>
    </source>
</reference>
<dbReference type="InterPro" id="IPR014808">
    <property type="entry name" value="DNA_replication_fac_Dna2_N"/>
</dbReference>
<reference evidence="23" key="2">
    <citation type="submission" date="2025-05" db="UniProtKB">
        <authorList>
            <consortium name="EnsemblMetazoa"/>
        </authorList>
    </citation>
    <scope>IDENTIFICATION</scope>
    <source>
        <strain evidence="23">Foshan</strain>
    </source>
</reference>
<evidence type="ECO:0000256" key="19">
    <source>
        <dbReference type="RuleBase" id="RU367041"/>
    </source>
</evidence>
<evidence type="ECO:0000256" key="11">
    <source>
        <dbReference type="ARBA" id="ARBA00022840"/>
    </source>
</evidence>
<feature type="domain" description="DNA2/NAM7 helicase-like C-terminal" evidence="22">
    <location>
        <begin position="846"/>
        <end position="1094"/>
    </location>
</feature>
<feature type="domain" description="DNA2/NAM7 helicase helicase" evidence="21">
    <location>
        <begin position="771"/>
        <end position="837"/>
    </location>
</feature>
<keyword evidence="9 19" id="KW-0378">Hydrolase</keyword>
<dbReference type="RefSeq" id="XP_062715143.1">
    <property type="nucleotide sequence ID" value="XM_062859159.1"/>
</dbReference>
<dbReference type="EC" id="3.1.-.-" evidence="19"/>
<evidence type="ECO:0000256" key="1">
    <source>
        <dbReference type="ARBA" id="ARBA00001966"/>
    </source>
</evidence>
<evidence type="ECO:0000256" key="2">
    <source>
        <dbReference type="ARBA" id="ARBA00007913"/>
    </source>
</evidence>